<accession>A0A0Q0RSW8</accession>
<reference evidence="1 2" key="1">
    <citation type="submission" date="2014-09" db="EMBL/GenBank/DDBJ databases">
        <title>Genome sequence of Flavobacterium aquidurense RC62.</title>
        <authorList>
            <person name="Kim J.F."/>
            <person name="Kwak M.-J."/>
        </authorList>
    </citation>
    <scope>NUCLEOTIDE SEQUENCE [LARGE SCALE GENOMIC DNA]</scope>
    <source>
        <strain evidence="1 2">RC62</strain>
    </source>
</reference>
<dbReference type="OrthoDB" id="1360276at2"/>
<proteinExistence type="predicted"/>
<gene>
    <name evidence="1" type="ORF">RC62_1493</name>
</gene>
<dbReference type="EMBL" id="JRLF01000012">
    <property type="protein sequence ID" value="KQB39799.1"/>
    <property type="molecule type" value="Genomic_DNA"/>
</dbReference>
<dbReference type="Proteomes" id="UP000050443">
    <property type="component" value="Unassembled WGS sequence"/>
</dbReference>
<dbReference type="STRING" id="362413.RC62_1493"/>
<sequence length="104" mass="12525">MIPKKRNGFRKITIDTTIYCWRLNGVIEIRPDQNQSNKLEIDFGYFDYWEFVNHPEERPADFEPKIVTPGFIKIIIQNAIQLGWNVNNKNNTTRLKYRNNEFEF</sequence>
<comment type="caution">
    <text evidence="1">The sequence shown here is derived from an EMBL/GenBank/DDBJ whole genome shotgun (WGS) entry which is preliminary data.</text>
</comment>
<dbReference type="AlphaFoldDB" id="A0A0Q0RSW8"/>
<name>A0A0Q0RSW8_9FLAO</name>
<evidence type="ECO:0000313" key="2">
    <source>
        <dbReference type="Proteomes" id="UP000050443"/>
    </source>
</evidence>
<evidence type="ECO:0000313" key="1">
    <source>
        <dbReference type="EMBL" id="KQB39799.1"/>
    </source>
</evidence>
<organism evidence="1 2">
    <name type="scientific">Flavobacterium aquidurense</name>
    <dbReference type="NCBI Taxonomy" id="362413"/>
    <lineage>
        <taxon>Bacteria</taxon>
        <taxon>Pseudomonadati</taxon>
        <taxon>Bacteroidota</taxon>
        <taxon>Flavobacteriia</taxon>
        <taxon>Flavobacteriales</taxon>
        <taxon>Flavobacteriaceae</taxon>
        <taxon>Flavobacterium</taxon>
    </lineage>
</organism>
<protein>
    <submittedName>
        <fullName evidence="1">Uncharacterized protein</fullName>
    </submittedName>
</protein>
<dbReference type="PATRIC" id="fig|362413.3.peg.1454"/>
<dbReference type="RefSeq" id="WP_055096586.1">
    <property type="nucleotide sequence ID" value="NZ_JRLF01000012.1"/>
</dbReference>